<keyword evidence="14" id="KW-1185">Reference proteome</keyword>
<dbReference type="Ensembl" id="ENSPTIT00000013989.1">
    <property type="protein sequence ID" value="ENSPTIP00000010046.1"/>
    <property type="gene ID" value="ENSPTIG00000010921.1"/>
</dbReference>
<keyword evidence="9" id="KW-0325">Glycoprotein</keyword>
<evidence type="ECO:0000256" key="5">
    <source>
        <dbReference type="ARBA" id="ARBA00022843"/>
    </source>
</evidence>
<dbReference type="InterPro" id="IPR000301">
    <property type="entry name" value="Tetraspanin_animals"/>
</dbReference>
<keyword evidence="10" id="KW-0449">Lipoprotein</keyword>
<keyword evidence="5" id="KW-0832">Ubl conjugation</keyword>
<dbReference type="GO" id="GO:0005178">
    <property type="term" value="F:integrin binding"/>
    <property type="evidence" value="ECO:0007669"/>
    <property type="project" value="Ensembl"/>
</dbReference>
<dbReference type="InterPro" id="IPR018499">
    <property type="entry name" value="Tetraspanin/Peripherin"/>
</dbReference>
<evidence type="ECO:0000256" key="1">
    <source>
        <dbReference type="ARBA" id="ARBA00004651"/>
    </source>
</evidence>
<dbReference type="GeneTree" id="ENSGT00940000157760"/>
<comment type="subunit">
    <text evidence="11">Interacts with integrins ITGA3:ITGB1, ITGA5:ITGB1, ITGA3:ITGB1 and ITGA6:ITGB4 and with CD9 and CD181. Interacts (via the second extracellular domain) with integrin ITGAV:ITGB3. Interacts with ITGA3; this interaction modulates ITGA3 glycosylation pattern. Interacts with F11R. Interacts with RAC1 and CDC42; these interactions mediate physical association of RAC1 and CDC42 with integrin adhesion receptor complexes.</text>
</comment>
<dbReference type="GO" id="GO:0044319">
    <property type="term" value="P:wound healing, spreading of cells"/>
    <property type="evidence" value="ECO:0007669"/>
    <property type="project" value="Ensembl"/>
</dbReference>
<gene>
    <name evidence="13" type="primary">CD151</name>
</gene>
<comment type="similarity">
    <text evidence="2 12">Belongs to the tetraspanin (TM4SF) family.</text>
</comment>
<reference evidence="13" key="1">
    <citation type="submission" date="2025-08" db="UniProtKB">
        <authorList>
            <consortium name="Ensembl"/>
        </authorList>
    </citation>
    <scope>IDENTIFICATION</scope>
</reference>
<dbReference type="InterPro" id="IPR008952">
    <property type="entry name" value="Tetraspanin_EC2_sf"/>
</dbReference>
<dbReference type="FunFam" id="1.10.1450.10:FF:000005">
    <property type="entry name" value="Tetraspanin"/>
    <property type="match status" value="1"/>
</dbReference>
<protein>
    <recommendedName>
        <fullName evidence="12">Tetraspanin</fullName>
    </recommendedName>
</protein>
<dbReference type="PANTHER" id="PTHR19282">
    <property type="entry name" value="TETRASPANIN"/>
    <property type="match status" value="1"/>
</dbReference>
<dbReference type="CDD" id="cd03155">
    <property type="entry name" value="CD151_like_LEL"/>
    <property type="match status" value="1"/>
</dbReference>
<organism evidence="13 14">
    <name type="scientific">Panthera tigris altaica</name>
    <name type="common">Siberian tiger</name>
    <dbReference type="NCBI Taxonomy" id="74533"/>
    <lineage>
        <taxon>Eukaryota</taxon>
        <taxon>Metazoa</taxon>
        <taxon>Chordata</taxon>
        <taxon>Craniata</taxon>
        <taxon>Vertebrata</taxon>
        <taxon>Euteleostomi</taxon>
        <taxon>Mammalia</taxon>
        <taxon>Eutheria</taxon>
        <taxon>Laurasiatheria</taxon>
        <taxon>Carnivora</taxon>
        <taxon>Feliformia</taxon>
        <taxon>Felidae</taxon>
        <taxon>Pantherinae</taxon>
        <taxon>Panthera</taxon>
    </lineage>
</organism>
<dbReference type="GO" id="GO:0005886">
    <property type="term" value="C:plasma membrane"/>
    <property type="evidence" value="ECO:0007669"/>
    <property type="project" value="UniProtKB-SubCell"/>
</dbReference>
<keyword evidence="6 12" id="KW-1133">Transmembrane helix</keyword>
<dbReference type="GO" id="GO:0030335">
    <property type="term" value="P:positive regulation of cell migration"/>
    <property type="evidence" value="ECO:0007669"/>
    <property type="project" value="Ensembl"/>
</dbReference>
<evidence type="ECO:0000313" key="14">
    <source>
        <dbReference type="Proteomes" id="UP000675900"/>
    </source>
</evidence>
<keyword evidence="3" id="KW-1003">Cell membrane</keyword>
<dbReference type="Proteomes" id="UP000675900">
    <property type="component" value="Unassembled WGS sequence"/>
</dbReference>
<dbReference type="Gene3D" id="1.10.1450.10">
    <property type="entry name" value="Tetraspanin"/>
    <property type="match status" value="1"/>
</dbReference>
<feature type="transmembrane region" description="Helical" evidence="12">
    <location>
        <begin position="78"/>
        <end position="104"/>
    </location>
</feature>
<evidence type="ECO:0000256" key="11">
    <source>
        <dbReference type="ARBA" id="ARBA00046947"/>
    </source>
</evidence>
<evidence type="ECO:0000256" key="4">
    <source>
        <dbReference type="ARBA" id="ARBA00022692"/>
    </source>
</evidence>
<feature type="transmembrane region" description="Helical" evidence="12">
    <location>
        <begin position="17"/>
        <end position="41"/>
    </location>
</feature>
<dbReference type="PANTHER" id="PTHR19282:SF487">
    <property type="entry name" value="CD151 ANTIGEN"/>
    <property type="match status" value="1"/>
</dbReference>
<sequence length="242" mass="26891">MGEFNEKTTCGTVCLKYLLFVFNCCFWLAGLAVMAVGIWTLALKSDYISLLASGTYLAPAYILGVSSRDGGVCAQRQLTVPYFILLLLIFLLEVIAGILAYIYYQQLNAELKEHLKDTMTKRYHQPGHEGVTSAVDKLQQEFRCCGSNNSHDWRDSEWIRSGQAGGRVVPDSCCKTVVTGCGQRDHASNIYKVEGGCITKLETFIQEHLRIIGAVGVGIACVQLFGMIFTCCLYKSLKLEHY</sequence>
<reference evidence="13" key="2">
    <citation type="submission" date="2025-09" db="UniProtKB">
        <authorList>
            <consortium name="Ensembl"/>
        </authorList>
    </citation>
    <scope>IDENTIFICATION</scope>
</reference>
<feature type="transmembrane region" description="Helical" evidence="12">
    <location>
        <begin position="211"/>
        <end position="234"/>
    </location>
</feature>
<dbReference type="SUPFAM" id="SSF48652">
    <property type="entry name" value="Tetraspanin"/>
    <property type="match status" value="1"/>
</dbReference>
<dbReference type="PIRSF" id="PIRSF002419">
    <property type="entry name" value="Tetraspanin"/>
    <property type="match status" value="1"/>
</dbReference>
<evidence type="ECO:0000256" key="12">
    <source>
        <dbReference type="RuleBase" id="RU361218"/>
    </source>
</evidence>
<dbReference type="GO" id="GO:0042098">
    <property type="term" value="P:T cell proliferation"/>
    <property type="evidence" value="ECO:0007669"/>
    <property type="project" value="Ensembl"/>
</dbReference>
<evidence type="ECO:0000256" key="10">
    <source>
        <dbReference type="ARBA" id="ARBA00023288"/>
    </source>
</evidence>
<evidence type="ECO:0000256" key="7">
    <source>
        <dbReference type="ARBA" id="ARBA00023136"/>
    </source>
</evidence>
<evidence type="ECO:0000256" key="6">
    <source>
        <dbReference type="ARBA" id="ARBA00022989"/>
    </source>
</evidence>
<evidence type="ECO:0000256" key="8">
    <source>
        <dbReference type="ARBA" id="ARBA00023139"/>
    </source>
</evidence>
<evidence type="ECO:0000256" key="9">
    <source>
        <dbReference type="ARBA" id="ARBA00023180"/>
    </source>
</evidence>
<evidence type="ECO:0000313" key="13">
    <source>
        <dbReference type="Ensembl" id="ENSPTIP00000010046.1"/>
    </source>
</evidence>
<accession>A0A8C9JNC9</accession>
<name>A0A8C9JNC9_PANTA</name>
<comment type="subcellular location">
    <subcellularLocation>
        <location evidence="1">Cell membrane</location>
        <topology evidence="1">Multi-pass membrane protein</topology>
    </subcellularLocation>
    <subcellularLocation>
        <location evidence="12">Membrane</location>
        <topology evidence="12">Multi-pass membrane protein</topology>
    </subcellularLocation>
</comment>
<dbReference type="GO" id="GO:0009986">
    <property type="term" value="C:cell surface"/>
    <property type="evidence" value="ECO:0007669"/>
    <property type="project" value="Ensembl"/>
</dbReference>
<dbReference type="Pfam" id="PF00335">
    <property type="entry name" value="Tetraspanin"/>
    <property type="match status" value="1"/>
</dbReference>
<feature type="transmembrane region" description="Helical" evidence="12">
    <location>
        <begin position="47"/>
        <end position="66"/>
    </location>
</feature>
<dbReference type="PRINTS" id="PR00259">
    <property type="entry name" value="TMFOUR"/>
</dbReference>
<dbReference type="GO" id="GO:0045807">
    <property type="term" value="P:positive regulation of endocytosis"/>
    <property type="evidence" value="ECO:0007669"/>
    <property type="project" value="Ensembl"/>
</dbReference>
<keyword evidence="4 12" id="KW-0812">Transmembrane</keyword>
<evidence type="ECO:0000256" key="2">
    <source>
        <dbReference type="ARBA" id="ARBA00006840"/>
    </source>
</evidence>
<dbReference type="GO" id="GO:0005604">
    <property type="term" value="C:basement membrane"/>
    <property type="evidence" value="ECO:0007669"/>
    <property type="project" value="Ensembl"/>
</dbReference>
<evidence type="ECO:0000256" key="3">
    <source>
        <dbReference type="ARBA" id="ARBA00022475"/>
    </source>
</evidence>
<dbReference type="AlphaFoldDB" id="A0A8C9JNC9"/>
<keyword evidence="8" id="KW-0564">Palmitate</keyword>
<keyword evidence="7 12" id="KW-0472">Membrane</keyword>
<proteinExistence type="inferred from homology"/>